<protein>
    <submittedName>
        <fullName evidence="1">Uncharacterized protein</fullName>
    </submittedName>
</protein>
<dbReference type="AlphaFoldDB" id="A0A918CA01"/>
<name>A0A918CA01_9DEIO</name>
<reference evidence="1" key="1">
    <citation type="journal article" date="2014" name="Int. J. Syst. Evol. Microbiol.">
        <title>Complete genome sequence of Corynebacterium casei LMG S-19264T (=DSM 44701T), isolated from a smear-ripened cheese.</title>
        <authorList>
            <consortium name="US DOE Joint Genome Institute (JGI-PGF)"/>
            <person name="Walter F."/>
            <person name="Albersmeier A."/>
            <person name="Kalinowski J."/>
            <person name="Ruckert C."/>
        </authorList>
    </citation>
    <scope>NUCLEOTIDE SEQUENCE</scope>
    <source>
        <strain evidence="1">JCM 31311</strain>
    </source>
</reference>
<accession>A0A918CA01</accession>
<reference evidence="1" key="2">
    <citation type="submission" date="2020-09" db="EMBL/GenBank/DDBJ databases">
        <authorList>
            <person name="Sun Q."/>
            <person name="Ohkuma M."/>
        </authorList>
    </citation>
    <scope>NUCLEOTIDE SEQUENCE</scope>
    <source>
        <strain evidence="1">JCM 31311</strain>
    </source>
</reference>
<dbReference type="RefSeq" id="WP_189091123.1">
    <property type="nucleotide sequence ID" value="NZ_BMQL01000015.1"/>
</dbReference>
<gene>
    <name evidence="1" type="ORF">GCM10008957_27880</name>
</gene>
<comment type="caution">
    <text evidence="1">The sequence shown here is derived from an EMBL/GenBank/DDBJ whole genome shotgun (WGS) entry which is preliminary data.</text>
</comment>
<dbReference type="EMBL" id="BMQL01000015">
    <property type="protein sequence ID" value="GGR13346.1"/>
    <property type="molecule type" value="Genomic_DNA"/>
</dbReference>
<organism evidence="1 2">
    <name type="scientific">Deinococcus ruber</name>
    <dbReference type="NCBI Taxonomy" id="1848197"/>
    <lineage>
        <taxon>Bacteria</taxon>
        <taxon>Thermotogati</taxon>
        <taxon>Deinococcota</taxon>
        <taxon>Deinococci</taxon>
        <taxon>Deinococcales</taxon>
        <taxon>Deinococcaceae</taxon>
        <taxon>Deinococcus</taxon>
    </lineage>
</organism>
<proteinExistence type="predicted"/>
<evidence type="ECO:0000313" key="1">
    <source>
        <dbReference type="EMBL" id="GGR13346.1"/>
    </source>
</evidence>
<sequence length="361" mass="39046">MTRPTPHELLQVFLPALEAAGASVGVHPHDITITLHGQTHAGVFLEQRLAGLLLDDAEISSGAISLMTEPLEPHWLARYDVHQPLSDQMEHLLDALGLLPDLMGAMVQCSRIVQAGGGDTSIGGYGWHLWATWPERRLGLWLLCDEDRLSGTEGVRLLVEEEQPSGPPRLSLRAHLGETRLGRGALRLPLVETPEGLLVAALQHGPQYQCASLDHPEQVTLSITWLGDAFLVLLTCRCQRHTLQGSATALSLALTGALPFLWRAAESVWETEEDAGADLPSLPINTLPDAAQDAWLSFWEQVFQRPRDAGTPTGTCPTLSVVPIVDGNQEYAEVIATSALGEVRGATGNIMATVFDVLNAF</sequence>
<keyword evidence="2" id="KW-1185">Reference proteome</keyword>
<dbReference type="Proteomes" id="UP000603865">
    <property type="component" value="Unassembled WGS sequence"/>
</dbReference>
<evidence type="ECO:0000313" key="2">
    <source>
        <dbReference type="Proteomes" id="UP000603865"/>
    </source>
</evidence>